<dbReference type="SUPFAM" id="SSF56281">
    <property type="entry name" value="Metallo-hydrolase/oxidoreductase"/>
    <property type="match status" value="1"/>
</dbReference>
<evidence type="ECO:0000256" key="2">
    <source>
        <dbReference type="SAM" id="SignalP"/>
    </source>
</evidence>
<dbReference type="GO" id="GO:0016787">
    <property type="term" value="F:hydrolase activity"/>
    <property type="evidence" value="ECO:0007669"/>
    <property type="project" value="UniProtKB-KW"/>
</dbReference>
<dbReference type="SMART" id="SM00849">
    <property type="entry name" value="Lactamase_B"/>
    <property type="match status" value="1"/>
</dbReference>
<dbReference type="InterPro" id="IPR036866">
    <property type="entry name" value="RibonucZ/Hydroxyglut_hydro"/>
</dbReference>
<dbReference type="RefSeq" id="WP_156273628.1">
    <property type="nucleotide sequence ID" value="NZ_BAABGI010000002.1"/>
</dbReference>
<dbReference type="Gene3D" id="3.60.15.10">
    <property type="entry name" value="Ribonuclease Z/Hydroxyacylglutathione hydrolase-like"/>
    <property type="match status" value="1"/>
</dbReference>
<evidence type="ECO:0000259" key="3">
    <source>
        <dbReference type="SMART" id="SM00849"/>
    </source>
</evidence>
<feature type="signal peptide" evidence="2">
    <location>
        <begin position="1"/>
        <end position="20"/>
    </location>
</feature>
<dbReference type="PANTHER" id="PTHR42951">
    <property type="entry name" value="METALLO-BETA-LACTAMASE DOMAIN-CONTAINING"/>
    <property type="match status" value="1"/>
</dbReference>
<dbReference type="Pfam" id="PF00753">
    <property type="entry name" value="Lactamase_B"/>
    <property type="match status" value="1"/>
</dbReference>
<gene>
    <name evidence="4" type="ORF">FLP08_02305</name>
</gene>
<name>A0A7M3SXR4_9FLAO</name>
<feature type="domain" description="Metallo-beta-lactamase" evidence="3">
    <location>
        <begin position="45"/>
        <end position="217"/>
    </location>
</feature>
<organism evidence="4 5">
    <name type="scientific">Christiangramia aestuarii</name>
    <dbReference type="NCBI Taxonomy" id="1028746"/>
    <lineage>
        <taxon>Bacteria</taxon>
        <taxon>Pseudomonadati</taxon>
        <taxon>Bacteroidota</taxon>
        <taxon>Flavobacteriia</taxon>
        <taxon>Flavobacteriales</taxon>
        <taxon>Flavobacteriaceae</taxon>
        <taxon>Christiangramia</taxon>
    </lineage>
</organism>
<protein>
    <submittedName>
        <fullName evidence="4">MBL fold metallo-hydrolase</fullName>
    </submittedName>
</protein>
<sequence length="292" mass="32647">MKNSFRMLLACLLLGQTVFAFQDMNEVEIEIIPVNKNVYILKGAGGNIGVLTGEDGIFMIDDQFPALTEKIKAKLKTLSERPVKFLVNSHHHGDHTGGNKNFQEDGTLIFAHENVRKRLEADTTKINGLPIVTFNENINLHINHNDVLVTHVHNAHTDGDALIYFPQSNVLHTGDTFFNDMFPFIDLQSGGSIDGDIKAAKAGLSLINKNTKIIPGHGDVASYEKYASYLEMLETLRKNVFDAMQNGRSEAEIVADETLTAQFFTDEEAKDFFITGEKMRRTLFQSLKQNSN</sequence>
<dbReference type="InterPro" id="IPR001279">
    <property type="entry name" value="Metallo-B-lactamas"/>
</dbReference>
<dbReference type="Proteomes" id="UP000460416">
    <property type="component" value="Unassembled WGS sequence"/>
</dbReference>
<dbReference type="OrthoDB" id="9769598at2"/>
<dbReference type="EMBL" id="VJVW01000001">
    <property type="protein sequence ID" value="MUP41395.1"/>
    <property type="molecule type" value="Genomic_DNA"/>
</dbReference>
<comment type="caution">
    <text evidence="4">The sequence shown here is derived from an EMBL/GenBank/DDBJ whole genome shotgun (WGS) entry which is preliminary data.</text>
</comment>
<dbReference type="AlphaFoldDB" id="A0A7M3SXR4"/>
<evidence type="ECO:0000256" key="1">
    <source>
        <dbReference type="ARBA" id="ARBA00005250"/>
    </source>
</evidence>
<keyword evidence="4" id="KW-0378">Hydrolase</keyword>
<dbReference type="InterPro" id="IPR050855">
    <property type="entry name" value="NDM-1-like"/>
</dbReference>
<reference evidence="4 5" key="1">
    <citation type="submission" date="2019-07" db="EMBL/GenBank/DDBJ databases">
        <title>Gramella aestuarii sp. nov., isolated from a tidal flat, and emended description of Gramella echinicola.</title>
        <authorList>
            <person name="Liu L."/>
        </authorList>
    </citation>
    <scope>NUCLEOTIDE SEQUENCE [LARGE SCALE GENOMIC DNA]</scope>
    <source>
        <strain evidence="4 5">BS12</strain>
    </source>
</reference>
<accession>A0A7M3SXR4</accession>
<proteinExistence type="inferred from homology"/>
<keyword evidence="5" id="KW-1185">Reference proteome</keyword>
<evidence type="ECO:0000313" key="5">
    <source>
        <dbReference type="Proteomes" id="UP000460416"/>
    </source>
</evidence>
<keyword evidence="2" id="KW-0732">Signal</keyword>
<feature type="chain" id="PRO_5029534359" evidence="2">
    <location>
        <begin position="21"/>
        <end position="292"/>
    </location>
</feature>
<dbReference type="CDD" id="cd16282">
    <property type="entry name" value="metallo-hydrolase-like_MBL-fold"/>
    <property type="match status" value="1"/>
</dbReference>
<dbReference type="PANTHER" id="PTHR42951:SF4">
    <property type="entry name" value="ACYL-COENZYME A THIOESTERASE MBLAC2"/>
    <property type="match status" value="1"/>
</dbReference>
<dbReference type="GO" id="GO:0017001">
    <property type="term" value="P:antibiotic catabolic process"/>
    <property type="evidence" value="ECO:0007669"/>
    <property type="project" value="UniProtKB-ARBA"/>
</dbReference>
<comment type="similarity">
    <text evidence="1">Belongs to the metallo-beta-lactamase superfamily. Class-B beta-lactamase family.</text>
</comment>
<evidence type="ECO:0000313" key="4">
    <source>
        <dbReference type="EMBL" id="MUP41395.1"/>
    </source>
</evidence>